<feature type="domain" description="HTH cro/C1-type" evidence="1">
    <location>
        <begin position="38"/>
        <end position="94"/>
    </location>
</feature>
<dbReference type="Pfam" id="PF01381">
    <property type="entry name" value="HTH_3"/>
    <property type="match status" value="1"/>
</dbReference>
<dbReference type="AlphaFoldDB" id="A0A1T0AU67"/>
<sequence length="94" mass="10910">MKVQPIDYKQVKETLLQDQETKTLYIQERRIEELQLLLKELRQKAGLTVYQVAERMGVSQPAVSRLEKNASRATFRTLQRYAQACGSELRIGVQ</sequence>
<dbReference type="EMBL" id="MUYB01000057">
    <property type="protein sequence ID" value="OOS00009.1"/>
    <property type="molecule type" value="Genomic_DNA"/>
</dbReference>
<dbReference type="SUPFAM" id="SSF47413">
    <property type="entry name" value="lambda repressor-like DNA-binding domains"/>
    <property type="match status" value="1"/>
</dbReference>
<dbReference type="OrthoDB" id="7065101at2"/>
<protein>
    <submittedName>
        <fullName evidence="2">Transcriptional regulator</fullName>
    </submittedName>
</protein>
<proteinExistence type="predicted"/>
<keyword evidence="3" id="KW-1185">Reference proteome</keyword>
<accession>A0A1T0AU67</accession>
<dbReference type="Gene3D" id="1.10.260.40">
    <property type="entry name" value="lambda repressor-like DNA-binding domains"/>
    <property type="match status" value="1"/>
</dbReference>
<name>A0A1T0AU67_9PAST</name>
<dbReference type="STRING" id="123822.B0188_10965"/>
<organism evidence="2 3">
    <name type="scientific">[Haemophilus] felis</name>
    <dbReference type="NCBI Taxonomy" id="123822"/>
    <lineage>
        <taxon>Bacteria</taxon>
        <taxon>Pseudomonadati</taxon>
        <taxon>Pseudomonadota</taxon>
        <taxon>Gammaproteobacteria</taxon>
        <taxon>Pasteurellales</taxon>
        <taxon>Pasteurellaceae</taxon>
    </lineage>
</organism>
<dbReference type="InterPro" id="IPR001387">
    <property type="entry name" value="Cro/C1-type_HTH"/>
</dbReference>
<dbReference type="SMART" id="SM00530">
    <property type="entry name" value="HTH_XRE"/>
    <property type="match status" value="1"/>
</dbReference>
<dbReference type="GO" id="GO:0003677">
    <property type="term" value="F:DNA binding"/>
    <property type="evidence" value="ECO:0007669"/>
    <property type="project" value="InterPro"/>
</dbReference>
<comment type="caution">
    <text evidence="2">The sequence shown here is derived from an EMBL/GenBank/DDBJ whole genome shotgun (WGS) entry which is preliminary data.</text>
</comment>
<evidence type="ECO:0000259" key="1">
    <source>
        <dbReference type="PROSITE" id="PS50943"/>
    </source>
</evidence>
<dbReference type="CDD" id="cd00093">
    <property type="entry name" value="HTH_XRE"/>
    <property type="match status" value="1"/>
</dbReference>
<evidence type="ECO:0000313" key="2">
    <source>
        <dbReference type="EMBL" id="OOS00009.1"/>
    </source>
</evidence>
<gene>
    <name evidence="2" type="ORF">B0188_10965</name>
</gene>
<reference evidence="2 3" key="1">
    <citation type="submission" date="2017-02" db="EMBL/GenBank/DDBJ databases">
        <title>Draft genome sequence of Haemophilus felis CCUG 31170 type strain.</title>
        <authorList>
            <person name="Engstrom-Jakobsson H."/>
            <person name="Salva-Serra F."/>
            <person name="Thorell K."/>
            <person name="Gonzales-Siles L."/>
            <person name="Karlsson R."/>
            <person name="Boulund F."/>
            <person name="Engstrand L."/>
            <person name="Kristiansson E."/>
            <person name="Moore E."/>
        </authorList>
    </citation>
    <scope>NUCLEOTIDE SEQUENCE [LARGE SCALE GENOMIC DNA]</scope>
    <source>
        <strain evidence="2 3">CCUG 31170</strain>
    </source>
</reference>
<dbReference type="Proteomes" id="UP000190023">
    <property type="component" value="Unassembled WGS sequence"/>
</dbReference>
<evidence type="ECO:0000313" key="3">
    <source>
        <dbReference type="Proteomes" id="UP000190023"/>
    </source>
</evidence>
<dbReference type="InterPro" id="IPR010982">
    <property type="entry name" value="Lambda_DNA-bd_dom_sf"/>
</dbReference>
<dbReference type="PROSITE" id="PS50943">
    <property type="entry name" value="HTH_CROC1"/>
    <property type="match status" value="1"/>
</dbReference>